<gene>
    <name evidence="1" type="ORF">Glove_158g7</name>
</gene>
<dbReference type="Proteomes" id="UP000266861">
    <property type="component" value="Unassembled WGS sequence"/>
</dbReference>
<keyword evidence="2" id="KW-1185">Reference proteome</keyword>
<accession>A0A397J0S2</accession>
<comment type="caution">
    <text evidence="1">The sequence shown here is derived from an EMBL/GenBank/DDBJ whole genome shotgun (WGS) entry which is preliminary data.</text>
</comment>
<dbReference type="AlphaFoldDB" id="A0A397J0S2"/>
<sequence>MSTELYNKIYEFLTTAEDKKINAISVVYLGMKEDRWIEQNELRTVVNRAVDSANNRYMEDQIRKNISEVKRKLGKDTLPLYQHLYSGVNKISVQELTWKDSLANQIIRDNLDLIQELSGNLKKAFMKPIRSMKPVPIPRIKDMCKRFVSNFLSENLSSLPYELFHTKEWKESEDKLEEITLKILETLRSVWRNPVFRSEFVGTMNEGTYVNNIIVLLINACLSNNHFGESAFITMFERQSIASADRRGDGRVGRRPDIMFISKEDNKYYELMYAECSRIICTKQKEEDDDIKLWRECNDGLYWADELEVHRYYKLHETEIPIRYSNDPSILADFIYTLLLFRNTLIVNMSLLRCAHDRRSNRNLDSSTVTSPPPNS</sequence>
<organism evidence="1 2">
    <name type="scientific">Diversispora epigaea</name>
    <dbReference type="NCBI Taxonomy" id="1348612"/>
    <lineage>
        <taxon>Eukaryota</taxon>
        <taxon>Fungi</taxon>
        <taxon>Fungi incertae sedis</taxon>
        <taxon>Mucoromycota</taxon>
        <taxon>Glomeromycotina</taxon>
        <taxon>Glomeromycetes</taxon>
        <taxon>Diversisporales</taxon>
        <taxon>Diversisporaceae</taxon>
        <taxon>Diversispora</taxon>
    </lineage>
</organism>
<dbReference type="OrthoDB" id="2353057at2759"/>
<dbReference type="EMBL" id="PQFF01000149">
    <property type="protein sequence ID" value="RHZ78693.1"/>
    <property type="molecule type" value="Genomic_DNA"/>
</dbReference>
<protein>
    <submittedName>
        <fullName evidence="1">Uncharacterized protein</fullName>
    </submittedName>
</protein>
<evidence type="ECO:0000313" key="1">
    <source>
        <dbReference type="EMBL" id="RHZ78693.1"/>
    </source>
</evidence>
<evidence type="ECO:0000313" key="2">
    <source>
        <dbReference type="Proteomes" id="UP000266861"/>
    </source>
</evidence>
<proteinExistence type="predicted"/>
<name>A0A397J0S2_9GLOM</name>
<reference evidence="1 2" key="1">
    <citation type="submission" date="2018-08" db="EMBL/GenBank/DDBJ databases">
        <title>Genome and evolution of the arbuscular mycorrhizal fungus Diversispora epigaea (formerly Glomus versiforme) and its bacterial endosymbionts.</title>
        <authorList>
            <person name="Sun X."/>
            <person name="Fei Z."/>
            <person name="Harrison M."/>
        </authorList>
    </citation>
    <scope>NUCLEOTIDE SEQUENCE [LARGE SCALE GENOMIC DNA]</scope>
    <source>
        <strain evidence="1 2">IT104</strain>
    </source>
</reference>